<keyword evidence="2" id="KW-1185">Reference proteome</keyword>
<sequence length="119" mass="13362">MEITAEGARGEREYFELRFDDPAWDYDRLRHWSTAGTVPPVELDFTPPADGSPVGAAKLVRFWLDVLDGRFGRRYAGFDDAVQLQRLLGEISRSVRAEAVYGGGQARSTLDRLDSERLG</sequence>
<name>A0AA90SSM1_9ACTN</name>
<dbReference type="RefSeq" id="WP_305112484.1">
    <property type="nucleotide sequence ID" value="NZ_JAUTIX010000008.1"/>
</dbReference>
<gene>
    <name evidence="1" type="ORF">Q7X28_18935</name>
</gene>
<dbReference type="Proteomes" id="UP001178281">
    <property type="component" value="Unassembled WGS sequence"/>
</dbReference>
<evidence type="ECO:0000313" key="1">
    <source>
        <dbReference type="EMBL" id="MDP0399996.1"/>
    </source>
</evidence>
<protein>
    <submittedName>
        <fullName evidence="1">Uncharacterized protein</fullName>
    </submittedName>
</protein>
<dbReference type="EMBL" id="JAUTIX010000008">
    <property type="protein sequence ID" value="MDP0399996.1"/>
    <property type="molecule type" value="Genomic_DNA"/>
</dbReference>
<proteinExistence type="predicted"/>
<organism evidence="1 2">
    <name type="scientific">Tsukamurella strandjordii</name>
    <dbReference type="NCBI Taxonomy" id="147577"/>
    <lineage>
        <taxon>Bacteria</taxon>
        <taxon>Bacillati</taxon>
        <taxon>Actinomycetota</taxon>
        <taxon>Actinomycetes</taxon>
        <taxon>Mycobacteriales</taxon>
        <taxon>Tsukamurellaceae</taxon>
        <taxon>Tsukamurella</taxon>
    </lineage>
</organism>
<dbReference type="AlphaFoldDB" id="A0AA90SSM1"/>
<comment type="caution">
    <text evidence="1">The sequence shown here is derived from an EMBL/GenBank/DDBJ whole genome shotgun (WGS) entry which is preliminary data.</text>
</comment>
<accession>A0AA90SSM1</accession>
<reference evidence="1" key="1">
    <citation type="submission" date="2023-08" db="EMBL/GenBank/DDBJ databases">
        <title>The draft genome of Tsukamurella strandjordii strain 050030.</title>
        <authorList>
            <person name="Zhao F."/>
            <person name="Feng Y."/>
            <person name="Zong Z."/>
        </authorList>
    </citation>
    <scope>NUCLEOTIDE SEQUENCE</scope>
    <source>
        <strain evidence="1">050030</strain>
    </source>
</reference>
<evidence type="ECO:0000313" key="2">
    <source>
        <dbReference type="Proteomes" id="UP001178281"/>
    </source>
</evidence>